<evidence type="ECO:0000313" key="3">
    <source>
        <dbReference type="EMBL" id="WAZ20247.1"/>
    </source>
</evidence>
<protein>
    <submittedName>
        <fullName evidence="3">Helix-turn-helix transcriptional regulator</fullName>
    </submittedName>
</protein>
<dbReference type="InterPro" id="IPR050807">
    <property type="entry name" value="TransReg_Diox_bact_type"/>
</dbReference>
<dbReference type="Proteomes" id="UP001164439">
    <property type="component" value="Chromosome"/>
</dbReference>
<dbReference type="Gene3D" id="1.10.260.40">
    <property type="entry name" value="lambda repressor-like DNA-binding domains"/>
    <property type="match status" value="1"/>
</dbReference>
<gene>
    <name evidence="3" type="ORF">STRCI_001348</name>
</gene>
<keyword evidence="4" id="KW-1185">Reference proteome</keyword>
<dbReference type="SUPFAM" id="SSF47413">
    <property type="entry name" value="lambda repressor-like DNA-binding domains"/>
    <property type="match status" value="1"/>
</dbReference>
<name>A0ABY7KAA1_9ACTN</name>
<dbReference type="EMBL" id="CP114413">
    <property type="protein sequence ID" value="WAZ20247.1"/>
    <property type="molecule type" value="Genomic_DNA"/>
</dbReference>
<dbReference type="InterPro" id="IPR010982">
    <property type="entry name" value="Lambda_DNA-bd_dom_sf"/>
</dbReference>
<organism evidence="3 4">
    <name type="scientific">Streptomyces cinnabarinus</name>
    <dbReference type="NCBI Taxonomy" id="67287"/>
    <lineage>
        <taxon>Bacteria</taxon>
        <taxon>Bacillati</taxon>
        <taxon>Actinomycetota</taxon>
        <taxon>Actinomycetes</taxon>
        <taxon>Kitasatosporales</taxon>
        <taxon>Streptomycetaceae</taxon>
        <taxon>Streptomyces</taxon>
    </lineage>
</organism>
<dbReference type="Pfam" id="PF01381">
    <property type="entry name" value="HTH_3"/>
    <property type="match status" value="1"/>
</dbReference>
<feature type="domain" description="HTH cro/C1-type" evidence="2">
    <location>
        <begin position="10"/>
        <end position="64"/>
    </location>
</feature>
<keyword evidence="1" id="KW-0238">DNA-binding</keyword>
<dbReference type="RefSeq" id="WP_269657935.1">
    <property type="nucleotide sequence ID" value="NZ_CP114413.1"/>
</dbReference>
<evidence type="ECO:0000313" key="4">
    <source>
        <dbReference type="Proteomes" id="UP001164439"/>
    </source>
</evidence>
<evidence type="ECO:0000259" key="2">
    <source>
        <dbReference type="PROSITE" id="PS50943"/>
    </source>
</evidence>
<dbReference type="CDD" id="cd00093">
    <property type="entry name" value="HTH_XRE"/>
    <property type="match status" value="1"/>
</dbReference>
<proteinExistence type="predicted"/>
<dbReference type="PANTHER" id="PTHR46797:SF1">
    <property type="entry name" value="METHYLPHOSPHONATE SYNTHASE"/>
    <property type="match status" value="1"/>
</dbReference>
<accession>A0ABY7KAA1</accession>
<reference evidence="3" key="1">
    <citation type="submission" date="2022-12" db="EMBL/GenBank/DDBJ databases">
        <authorList>
            <person name="Ruckert C."/>
            <person name="Busche T."/>
            <person name="Kalinowski J."/>
            <person name="Wittmann C."/>
        </authorList>
    </citation>
    <scope>NUCLEOTIDE SEQUENCE</scope>
    <source>
        <strain evidence="3">DSM 40467</strain>
    </source>
</reference>
<evidence type="ECO:0000256" key="1">
    <source>
        <dbReference type="ARBA" id="ARBA00023125"/>
    </source>
</evidence>
<dbReference type="SMART" id="SM00530">
    <property type="entry name" value="HTH_XRE"/>
    <property type="match status" value="1"/>
</dbReference>
<dbReference type="PANTHER" id="PTHR46797">
    <property type="entry name" value="HTH-TYPE TRANSCRIPTIONAL REGULATOR"/>
    <property type="match status" value="1"/>
</dbReference>
<sequence>MRTPVDPQRLTRRRVEAGLSQNALARAVGVTKQLVSAVSLGKANFSPEVLDKVAQVLGCEIVDLLPPAEVRSRLQQLAGLASIGLVSVGLDDVDKVAEMLGCEITDLIPEDLATLAGILGCEATDLLRADAAKASA</sequence>
<dbReference type="PROSITE" id="PS50943">
    <property type="entry name" value="HTH_CROC1"/>
    <property type="match status" value="1"/>
</dbReference>
<dbReference type="InterPro" id="IPR001387">
    <property type="entry name" value="Cro/C1-type_HTH"/>
</dbReference>